<sequence>MFLFLSSSNLLGQNYFFLIDWNLEQLSNETIHNTYPSNLVYTDHSDYPKVSYTLEFPILPHGLYYFMTIVSSYARIFTLRCKQQQARQECR</sequence>
<proteinExistence type="predicted"/>
<organism evidence="2 3">
    <name type="scientific">Aquilegia coerulea</name>
    <name type="common">Rocky mountain columbine</name>
    <dbReference type="NCBI Taxonomy" id="218851"/>
    <lineage>
        <taxon>Eukaryota</taxon>
        <taxon>Viridiplantae</taxon>
        <taxon>Streptophyta</taxon>
        <taxon>Embryophyta</taxon>
        <taxon>Tracheophyta</taxon>
        <taxon>Spermatophyta</taxon>
        <taxon>Magnoliopsida</taxon>
        <taxon>Ranunculales</taxon>
        <taxon>Ranunculaceae</taxon>
        <taxon>Thalictroideae</taxon>
        <taxon>Aquilegia</taxon>
    </lineage>
</organism>
<evidence type="ECO:0000313" key="3">
    <source>
        <dbReference type="Proteomes" id="UP000230069"/>
    </source>
</evidence>
<feature type="transmembrane region" description="Helical" evidence="1">
    <location>
        <begin position="58"/>
        <end position="77"/>
    </location>
</feature>
<keyword evidence="1" id="KW-1133">Transmembrane helix</keyword>
<dbReference type="EMBL" id="KZ305048">
    <property type="protein sequence ID" value="PIA37005.1"/>
    <property type="molecule type" value="Genomic_DNA"/>
</dbReference>
<gene>
    <name evidence="2" type="ORF">AQUCO_03100034v1</name>
</gene>
<accession>A0A2G5D0G8</accession>
<reference evidence="2 3" key="1">
    <citation type="submission" date="2017-09" db="EMBL/GenBank/DDBJ databases">
        <title>WGS assembly of Aquilegia coerulea Goldsmith.</title>
        <authorList>
            <person name="Hodges S."/>
            <person name="Kramer E."/>
            <person name="Nordborg M."/>
            <person name="Tomkins J."/>
            <person name="Borevitz J."/>
            <person name="Derieg N."/>
            <person name="Yan J."/>
            <person name="Mihaltcheva S."/>
            <person name="Hayes R.D."/>
            <person name="Rokhsar D."/>
        </authorList>
    </citation>
    <scope>NUCLEOTIDE SEQUENCE [LARGE SCALE GENOMIC DNA]</scope>
    <source>
        <strain evidence="3">cv. Goldsmith</strain>
    </source>
</reference>
<keyword evidence="1" id="KW-0812">Transmembrane</keyword>
<dbReference type="Proteomes" id="UP000230069">
    <property type="component" value="Unassembled WGS sequence"/>
</dbReference>
<keyword evidence="1" id="KW-0472">Membrane</keyword>
<dbReference type="InParanoid" id="A0A2G5D0G8"/>
<evidence type="ECO:0000313" key="2">
    <source>
        <dbReference type="EMBL" id="PIA37005.1"/>
    </source>
</evidence>
<name>A0A2G5D0G8_AQUCA</name>
<evidence type="ECO:0000256" key="1">
    <source>
        <dbReference type="SAM" id="Phobius"/>
    </source>
</evidence>
<protein>
    <submittedName>
        <fullName evidence="2">Uncharacterized protein</fullName>
    </submittedName>
</protein>
<keyword evidence="3" id="KW-1185">Reference proteome</keyword>
<dbReference type="AlphaFoldDB" id="A0A2G5D0G8"/>